<evidence type="ECO:0000256" key="4">
    <source>
        <dbReference type="ARBA" id="ARBA00023163"/>
    </source>
</evidence>
<dbReference type="Gene3D" id="3.40.50.1360">
    <property type="match status" value="1"/>
</dbReference>
<evidence type="ECO:0000259" key="5">
    <source>
        <dbReference type="PROSITE" id="PS50943"/>
    </source>
</evidence>
<dbReference type="SUPFAM" id="SSF100950">
    <property type="entry name" value="NagB/RpiA/CoA transferase-like"/>
    <property type="match status" value="1"/>
</dbReference>
<dbReference type="RefSeq" id="WP_057824988.1">
    <property type="nucleotide sequence ID" value="NZ_AZEA01000009.1"/>
</dbReference>
<keyword evidence="7" id="KW-1185">Reference proteome</keyword>
<protein>
    <submittedName>
        <fullName evidence="6">DeoR family transcriptional regulator</fullName>
    </submittedName>
</protein>
<accession>A0A0R1KY67</accession>
<comment type="similarity">
    <text evidence="1">Belongs to the SorC transcriptional regulatory family.</text>
</comment>
<feature type="domain" description="HTH cro/C1-type" evidence="5">
    <location>
        <begin position="24"/>
        <end position="44"/>
    </location>
</feature>
<evidence type="ECO:0000256" key="3">
    <source>
        <dbReference type="ARBA" id="ARBA00023125"/>
    </source>
</evidence>
<dbReference type="PATRIC" id="fig|1423808.3.peg.2570"/>
<dbReference type="AlphaFoldDB" id="A0A0R1KY67"/>
<reference evidence="6 7" key="1">
    <citation type="journal article" date="2015" name="Genome Announc.">
        <title>Expanding the biotechnology potential of lactobacilli through comparative genomics of 213 strains and associated genera.</title>
        <authorList>
            <person name="Sun Z."/>
            <person name="Harris H.M."/>
            <person name="McCann A."/>
            <person name="Guo C."/>
            <person name="Argimon S."/>
            <person name="Zhang W."/>
            <person name="Yang X."/>
            <person name="Jeffery I.B."/>
            <person name="Cooney J.C."/>
            <person name="Kagawa T.F."/>
            <person name="Liu W."/>
            <person name="Song Y."/>
            <person name="Salvetti E."/>
            <person name="Wrobel A."/>
            <person name="Rasinkangas P."/>
            <person name="Parkhill J."/>
            <person name="Rea M.C."/>
            <person name="O'Sullivan O."/>
            <person name="Ritari J."/>
            <person name="Douillard F.P."/>
            <person name="Paul Ross R."/>
            <person name="Yang R."/>
            <person name="Briner A.E."/>
            <person name="Felis G.E."/>
            <person name="de Vos W.M."/>
            <person name="Barrangou R."/>
            <person name="Klaenhammer T.R."/>
            <person name="Caufield P.W."/>
            <person name="Cui Y."/>
            <person name="Zhang H."/>
            <person name="O'Toole P.W."/>
        </authorList>
    </citation>
    <scope>NUCLEOTIDE SEQUENCE [LARGE SCALE GENOMIC DNA]</scope>
    <source>
        <strain evidence="6 7">DSM 19904</strain>
    </source>
</reference>
<keyword evidence="2" id="KW-0805">Transcription regulation</keyword>
<sequence length="315" mass="34972">MDEIKDITKLKQSLRVAELYFQDNLSQIEIAERLGVSRPTVSRLIQFAKDNGLVKIQIVNPLVDSQVLSQQLADKYGVEFHVVPNNYGGATTIQNGVGRYTADFLAATVQAGDIIGIGWGSTIHSVTRQLEEQDVSGVQVVQLKGSMSHSQEKTWAYESVNELAQAYHTHPEYLPLPVIFDNKVTKDMVESDRHIKHILDLGRQANVALFTVGTVRSEALIFQLGYFNDQEKEEIQQLAIGDIFSRFVDAQGKIVSKEIDDRTIGIQLDELKSKKHAILVATGNRKAAAVHAALTAHYTNCAVLDQSLAQLLLDY</sequence>
<dbReference type="GO" id="GO:0003677">
    <property type="term" value="F:DNA binding"/>
    <property type="evidence" value="ECO:0007669"/>
    <property type="project" value="UniProtKB-KW"/>
</dbReference>
<dbReference type="PANTHER" id="PTHR34294">
    <property type="entry name" value="TRANSCRIPTIONAL REGULATOR-RELATED"/>
    <property type="match status" value="1"/>
</dbReference>
<dbReference type="GO" id="GO:0030246">
    <property type="term" value="F:carbohydrate binding"/>
    <property type="evidence" value="ECO:0007669"/>
    <property type="project" value="InterPro"/>
</dbReference>
<dbReference type="InterPro" id="IPR037171">
    <property type="entry name" value="NagB/RpiA_transferase-like"/>
</dbReference>
<dbReference type="InterPro" id="IPR051054">
    <property type="entry name" value="SorC_transcr_regulators"/>
</dbReference>
<name>A0A0R1KY67_9LACO</name>
<organism evidence="6 7">
    <name type="scientific">Lentilactobacillus sunkii DSM 19904</name>
    <dbReference type="NCBI Taxonomy" id="1423808"/>
    <lineage>
        <taxon>Bacteria</taxon>
        <taxon>Bacillati</taxon>
        <taxon>Bacillota</taxon>
        <taxon>Bacilli</taxon>
        <taxon>Lactobacillales</taxon>
        <taxon>Lactobacillaceae</taxon>
        <taxon>Lentilactobacillus</taxon>
    </lineage>
</organism>
<dbReference type="SUPFAM" id="SSF46689">
    <property type="entry name" value="Homeodomain-like"/>
    <property type="match status" value="1"/>
</dbReference>
<dbReference type="InterPro" id="IPR001387">
    <property type="entry name" value="Cro/C1-type_HTH"/>
</dbReference>
<evidence type="ECO:0000313" key="6">
    <source>
        <dbReference type="EMBL" id="KRK88389.1"/>
    </source>
</evidence>
<dbReference type="InterPro" id="IPR007324">
    <property type="entry name" value="Sugar-bd_dom_put"/>
</dbReference>
<keyword evidence="3" id="KW-0238">DNA-binding</keyword>
<dbReference type="InterPro" id="IPR009057">
    <property type="entry name" value="Homeodomain-like_sf"/>
</dbReference>
<proteinExistence type="inferred from homology"/>
<dbReference type="EMBL" id="AZEA01000009">
    <property type="protein sequence ID" value="KRK88389.1"/>
    <property type="molecule type" value="Genomic_DNA"/>
</dbReference>
<evidence type="ECO:0000313" key="7">
    <source>
        <dbReference type="Proteomes" id="UP000051581"/>
    </source>
</evidence>
<comment type="caution">
    <text evidence="6">The sequence shown here is derived from an EMBL/GenBank/DDBJ whole genome shotgun (WGS) entry which is preliminary data.</text>
</comment>
<evidence type="ECO:0000256" key="2">
    <source>
        <dbReference type="ARBA" id="ARBA00023015"/>
    </source>
</evidence>
<gene>
    <name evidence="6" type="ORF">FD17_GL002519</name>
</gene>
<dbReference type="Proteomes" id="UP000051581">
    <property type="component" value="Unassembled WGS sequence"/>
</dbReference>
<dbReference type="Pfam" id="PF13412">
    <property type="entry name" value="HTH_24"/>
    <property type="match status" value="1"/>
</dbReference>
<dbReference type="PANTHER" id="PTHR34294:SF1">
    <property type="entry name" value="TRANSCRIPTIONAL REGULATOR LSRR"/>
    <property type="match status" value="1"/>
</dbReference>
<dbReference type="OrthoDB" id="58802at2"/>
<keyword evidence="4" id="KW-0804">Transcription</keyword>
<dbReference type="PROSITE" id="PS50943">
    <property type="entry name" value="HTH_CROC1"/>
    <property type="match status" value="1"/>
</dbReference>
<dbReference type="Pfam" id="PF04198">
    <property type="entry name" value="Sugar-bind"/>
    <property type="match status" value="1"/>
</dbReference>
<dbReference type="Gene3D" id="1.10.10.60">
    <property type="entry name" value="Homeodomain-like"/>
    <property type="match status" value="1"/>
</dbReference>
<evidence type="ECO:0000256" key="1">
    <source>
        <dbReference type="ARBA" id="ARBA00010466"/>
    </source>
</evidence>